<gene>
    <name evidence="5" type="ORF">OB2597_15445</name>
</gene>
<dbReference type="PROSITE" id="PS50943">
    <property type="entry name" value="HTH_CROC1"/>
    <property type="match status" value="1"/>
</dbReference>
<dbReference type="Gene3D" id="1.10.260.40">
    <property type="entry name" value="lambda repressor-like DNA-binding domains"/>
    <property type="match status" value="1"/>
</dbReference>
<dbReference type="SUPFAM" id="SSF47413">
    <property type="entry name" value="lambda repressor-like DNA-binding domains"/>
    <property type="match status" value="1"/>
</dbReference>
<proteinExistence type="predicted"/>
<protein>
    <submittedName>
        <fullName evidence="5">DNA-binding protein, putative</fullName>
    </submittedName>
</protein>
<dbReference type="SMART" id="SM00530">
    <property type="entry name" value="HTH_XRE"/>
    <property type="match status" value="1"/>
</dbReference>
<dbReference type="eggNOG" id="COG1396">
    <property type="taxonomic scope" value="Bacteria"/>
</dbReference>
<dbReference type="InterPro" id="IPR001387">
    <property type="entry name" value="Cro/C1-type_HTH"/>
</dbReference>
<evidence type="ECO:0000313" key="6">
    <source>
        <dbReference type="Proteomes" id="UP000004318"/>
    </source>
</evidence>
<name>A3TYX1_PSEBH</name>
<accession>A3TYX1</accession>
<dbReference type="AlphaFoldDB" id="A3TYX1"/>
<dbReference type="PANTHER" id="PTHR40661:SF3">
    <property type="entry name" value="FELS-1 PROPHAGE TRANSCRIPTIONAL REGULATOR"/>
    <property type="match status" value="1"/>
</dbReference>
<dbReference type="InterPro" id="IPR010982">
    <property type="entry name" value="Lambda_DNA-bd_dom_sf"/>
</dbReference>
<keyword evidence="3" id="KW-0804">Transcription</keyword>
<dbReference type="EMBL" id="AAMO01000006">
    <property type="protein sequence ID" value="EAQ02789.1"/>
    <property type="molecule type" value="Genomic_DNA"/>
</dbReference>
<reference evidence="5 6" key="1">
    <citation type="journal article" date="2010" name="J. Bacteriol.">
        <title>Genome sequences of Oceanicola granulosus HTCC2516(T) and Oceanicola batsensis HTCC2597(TDelta).</title>
        <authorList>
            <person name="Thrash J.C."/>
            <person name="Cho J.C."/>
            <person name="Vergin K.L."/>
            <person name="Giovannoni S.J."/>
        </authorList>
    </citation>
    <scope>NUCLEOTIDE SEQUENCE [LARGE SCALE GENOMIC DNA]</scope>
    <source>
        <strain evidence="6">ATCC BAA-863 / DSM 15984 / KCTC 12145 / HTCC2597</strain>
    </source>
</reference>
<comment type="caution">
    <text evidence="5">The sequence shown here is derived from an EMBL/GenBank/DDBJ whole genome shotgun (WGS) entry which is preliminary data.</text>
</comment>
<dbReference type="RefSeq" id="WP_009807298.1">
    <property type="nucleotide sequence ID" value="NZ_CH724131.1"/>
</dbReference>
<evidence type="ECO:0000313" key="5">
    <source>
        <dbReference type="EMBL" id="EAQ02789.1"/>
    </source>
</evidence>
<evidence type="ECO:0000256" key="2">
    <source>
        <dbReference type="ARBA" id="ARBA00023125"/>
    </source>
</evidence>
<dbReference type="STRING" id="252305.OB2597_15445"/>
<dbReference type="PANTHER" id="PTHR40661">
    <property type="match status" value="1"/>
</dbReference>
<evidence type="ECO:0000256" key="3">
    <source>
        <dbReference type="ARBA" id="ARBA00023163"/>
    </source>
</evidence>
<organism evidence="5 6">
    <name type="scientific">Pseudooceanicola batsensis (strain ATCC BAA-863 / DSM 15984 / KCTC 12145 / HTCC2597)</name>
    <name type="common">Oceanicola batsensis</name>
    <dbReference type="NCBI Taxonomy" id="252305"/>
    <lineage>
        <taxon>Bacteria</taxon>
        <taxon>Pseudomonadati</taxon>
        <taxon>Pseudomonadota</taxon>
        <taxon>Alphaproteobacteria</taxon>
        <taxon>Rhodobacterales</taxon>
        <taxon>Paracoccaceae</taxon>
        <taxon>Pseudooceanicola</taxon>
    </lineage>
</organism>
<evidence type="ECO:0000259" key="4">
    <source>
        <dbReference type="PROSITE" id="PS50943"/>
    </source>
</evidence>
<evidence type="ECO:0000256" key="1">
    <source>
        <dbReference type="ARBA" id="ARBA00023015"/>
    </source>
</evidence>
<sequence>MMDDDTSGWYGADSATFGDRLAAAREAAEMTQGELAKRLGVKLSTLRGWENDLSEPRANRLQMLSGLLSVSLSWLLTGEGDGVQAPGEGADLPGDVMAILAELRELRTDLDAKVDRLGVLEKRLRTKLKEDAG</sequence>
<dbReference type="HOGENOM" id="CLU_066192_6_0_5"/>
<dbReference type="Pfam" id="PF01381">
    <property type="entry name" value="HTH_3"/>
    <property type="match status" value="1"/>
</dbReference>
<feature type="domain" description="HTH cro/C1-type" evidence="4">
    <location>
        <begin position="21"/>
        <end position="75"/>
    </location>
</feature>
<dbReference type="CDD" id="cd00093">
    <property type="entry name" value="HTH_XRE"/>
    <property type="match status" value="1"/>
</dbReference>
<keyword evidence="6" id="KW-1185">Reference proteome</keyword>
<keyword evidence="1" id="KW-0805">Transcription regulation</keyword>
<keyword evidence="2 5" id="KW-0238">DNA-binding</keyword>
<dbReference type="GO" id="GO:0003677">
    <property type="term" value="F:DNA binding"/>
    <property type="evidence" value="ECO:0007669"/>
    <property type="project" value="UniProtKB-KW"/>
</dbReference>
<dbReference type="Proteomes" id="UP000004318">
    <property type="component" value="Unassembled WGS sequence"/>
</dbReference>